<protein>
    <submittedName>
        <fullName evidence="2">Down syndrome cell adhesion molecule</fullName>
    </submittedName>
</protein>
<dbReference type="InterPro" id="IPR013098">
    <property type="entry name" value="Ig_I-set"/>
</dbReference>
<comment type="caution">
    <text evidence="2">The sequence shown here is derived from an EMBL/GenBank/DDBJ whole genome shotgun (WGS) entry which is preliminary data.</text>
</comment>
<dbReference type="EMBL" id="BPLQ01002562">
    <property type="protein sequence ID" value="GIX93996.1"/>
    <property type="molecule type" value="Genomic_DNA"/>
</dbReference>
<dbReference type="Proteomes" id="UP001054837">
    <property type="component" value="Unassembled WGS sequence"/>
</dbReference>
<dbReference type="Pfam" id="PF07679">
    <property type="entry name" value="I-set"/>
    <property type="match status" value="1"/>
</dbReference>
<reference evidence="2 3" key="1">
    <citation type="submission" date="2021-06" db="EMBL/GenBank/DDBJ databases">
        <title>Caerostris darwini draft genome.</title>
        <authorList>
            <person name="Kono N."/>
            <person name="Arakawa K."/>
        </authorList>
    </citation>
    <scope>NUCLEOTIDE SEQUENCE [LARGE SCALE GENOMIC DNA]</scope>
</reference>
<dbReference type="InterPro" id="IPR013783">
    <property type="entry name" value="Ig-like_fold"/>
</dbReference>
<name>A0AAV4PCW3_9ARAC</name>
<evidence type="ECO:0000259" key="1">
    <source>
        <dbReference type="PROSITE" id="PS50835"/>
    </source>
</evidence>
<dbReference type="Gene3D" id="2.60.40.10">
    <property type="entry name" value="Immunoglobulins"/>
    <property type="match status" value="1"/>
</dbReference>
<evidence type="ECO:0000313" key="3">
    <source>
        <dbReference type="Proteomes" id="UP001054837"/>
    </source>
</evidence>
<dbReference type="PROSITE" id="PS50835">
    <property type="entry name" value="IG_LIKE"/>
    <property type="match status" value="1"/>
</dbReference>
<sequence length="96" mass="10970">MDKKNQCSHSAFSANTLFIPKIYFHRWSRRTSGQTLDISTSDERRHVINGTLILRRVTPQDGGFYVCVAKCEAGEVRSETQLTVRGETFQFTLESI</sequence>
<accession>A0AAV4PCW3</accession>
<organism evidence="2 3">
    <name type="scientific">Caerostris darwini</name>
    <dbReference type="NCBI Taxonomy" id="1538125"/>
    <lineage>
        <taxon>Eukaryota</taxon>
        <taxon>Metazoa</taxon>
        <taxon>Ecdysozoa</taxon>
        <taxon>Arthropoda</taxon>
        <taxon>Chelicerata</taxon>
        <taxon>Arachnida</taxon>
        <taxon>Araneae</taxon>
        <taxon>Araneomorphae</taxon>
        <taxon>Entelegynae</taxon>
        <taxon>Araneoidea</taxon>
        <taxon>Araneidae</taxon>
        <taxon>Caerostris</taxon>
    </lineage>
</organism>
<dbReference type="InterPro" id="IPR036179">
    <property type="entry name" value="Ig-like_dom_sf"/>
</dbReference>
<dbReference type="AlphaFoldDB" id="A0AAV4PCW3"/>
<proteinExistence type="predicted"/>
<feature type="domain" description="Ig-like" evidence="1">
    <location>
        <begin position="1"/>
        <end position="83"/>
    </location>
</feature>
<keyword evidence="3" id="KW-1185">Reference proteome</keyword>
<dbReference type="SUPFAM" id="SSF48726">
    <property type="entry name" value="Immunoglobulin"/>
    <property type="match status" value="1"/>
</dbReference>
<gene>
    <name evidence="2" type="primary">DSCAM_2</name>
    <name evidence="2" type="ORF">CDAR_594271</name>
</gene>
<evidence type="ECO:0000313" key="2">
    <source>
        <dbReference type="EMBL" id="GIX93996.1"/>
    </source>
</evidence>
<dbReference type="InterPro" id="IPR007110">
    <property type="entry name" value="Ig-like_dom"/>
</dbReference>